<evidence type="ECO:0000313" key="2">
    <source>
        <dbReference type="Proteomes" id="UP000006055"/>
    </source>
</evidence>
<dbReference type="Gene3D" id="3.30.70.1290">
    <property type="entry name" value="Transposase IS200-like"/>
    <property type="match status" value="1"/>
</dbReference>
<dbReference type="EMBL" id="CP003360">
    <property type="protein sequence ID" value="AFM24409.1"/>
    <property type="molecule type" value="Genomic_DNA"/>
</dbReference>
<organism evidence="1 2">
    <name type="scientific">Desulfomonile tiedjei (strain ATCC 49306 / DSM 6799 / DCB-1)</name>
    <dbReference type="NCBI Taxonomy" id="706587"/>
    <lineage>
        <taxon>Bacteria</taxon>
        <taxon>Pseudomonadati</taxon>
        <taxon>Thermodesulfobacteriota</taxon>
        <taxon>Desulfomonilia</taxon>
        <taxon>Desulfomonilales</taxon>
        <taxon>Desulfomonilaceae</taxon>
        <taxon>Desulfomonile</taxon>
    </lineage>
</organism>
<dbReference type="GO" id="GO:0003677">
    <property type="term" value="F:DNA binding"/>
    <property type="evidence" value="ECO:0007669"/>
    <property type="project" value="InterPro"/>
</dbReference>
<name>I4C4B8_DESTA</name>
<sequence>MKGESVPAEKPIRTGMFFDQDKHCRRSIRLRYYDYGQEGAYFVTICAHNKKCMFGEIVDGEMILNEPGHIIQKWWQALY</sequence>
<dbReference type="HOGENOM" id="CLU_2600387_0_0_7"/>
<dbReference type="PATRIC" id="fig|706587.4.peg.1940"/>
<dbReference type="GO" id="GO:0006313">
    <property type="term" value="P:DNA transposition"/>
    <property type="evidence" value="ECO:0007669"/>
    <property type="project" value="InterPro"/>
</dbReference>
<accession>I4C4B8</accession>
<reference evidence="2" key="1">
    <citation type="submission" date="2012-06" db="EMBL/GenBank/DDBJ databases">
        <title>Complete sequence of chromosome of Desulfomonile tiedjei DSM 6799.</title>
        <authorList>
            <person name="Lucas S."/>
            <person name="Copeland A."/>
            <person name="Lapidus A."/>
            <person name="Glavina del Rio T."/>
            <person name="Dalin E."/>
            <person name="Tice H."/>
            <person name="Bruce D."/>
            <person name="Goodwin L."/>
            <person name="Pitluck S."/>
            <person name="Peters L."/>
            <person name="Ovchinnikova G."/>
            <person name="Zeytun A."/>
            <person name="Lu M."/>
            <person name="Kyrpides N."/>
            <person name="Mavromatis K."/>
            <person name="Ivanova N."/>
            <person name="Brettin T."/>
            <person name="Detter J.C."/>
            <person name="Han C."/>
            <person name="Larimer F."/>
            <person name="Land M."/>
            <person name="Hauser L."/>
            <person name="Markowitz V."/>
            <person name="Cheng J.-F."/>
            <person name="Hugenholtz P."/>
            <person name="Woyke T."/>
            <person name="Wu D."/>
            <person name="Spring S."/>
            <person name="Schroeder M."/>
            <person name="Brambilla E."/>
            <person name="Klenk H.-P."/>
            <person name="Eisen J.A."/>
        </authorList>
    </citation>
    <scope>NUCLEOTIDE SEQUENCE [LARGE SCALE GENOMIC DNA]</scope>
    <source>
        <strain evidence="2">ATCC 49306 / DSM 6799 / DCB-1</strain>
    </source>
</reference>
<proteinExistence type="predicted"/>
<keyword evidence="2" id="KW-1185">Reference proteome</keyword>
<dbReference type="Proteomes" id="UP000006055">
    <property type="component" value="Chromosome"/>
</dbReference>
<evidence type="ECO:0000313" key="1">
    <source>
        <dbReference type="EMBL" id="AFM24409.1"/>
    </source>
</evidence>
<dbReference type="KEGG" id="dti:Desti_1698"/>
<dbReference type="AlphaFoldDB" id="I4C4B8"/>
<dbReference type="eggNOG" id="COG1943">
    <property type="taxonomic scope" value="Bacteria"/>
</dbReference>
<dbReference type="InterPro" id="IPR036515">
    <property type="entry name" value="Transposase_17_sf"/>
</dbReference>
<gene>
    <name evidence="1" type="ordered locus">Desti_1698</name>
</gene>
<dbReference type="STRING" id="706587.Desti_1698"/>
<dbReference type="GO" id="GO:0004803">
    <property type="term" value="F:transposase activity"/>
    <property type="evidence" value="ECO:0007669"/>
    <property type="project" value="InterPro"/>
</dbReference>
<protein>
    <submittedName>
        <fullName evidence="1">Uncharacterized protein</fullName>
    </submittedName>
</protein>